<accession>A0A2H9ZWX2</accession>
<sequence>MRKIVIKIVSQFLKTLVKNRDGEEILIAGVPLSTCQRLSLYRPTTKMGRRTLTAILAAAISLIFLASFSLHLSRNFTAGSAASPPPPSLIAAAISNSLRGSLNLAVIELPVPYYHTESVLLPDWEVLVLPQSPLEAPTSAAAVGEAHLSCIFPGGLASPARSIGDGAAFLCSVPLRTRRVRPFLSPLLSFGRDGAAGAFRQQPEMKRWSRLAYESISTASDLIVFAKGINKRQGVNLPANDLRCVFLSGDGAIVASTGVTSSGQEVFRCGHPETAASRISIDIGDSRRPIPSLAPYRPPPSPTAEAGDAPARRRPGLICACTMVNNVAKFLREWVTYHSAVGVDRFLLYDNGSDDGFELAVRDLNRDGFDVRTRFWPWTKTQEAGFSHAIVADGSECEWIAFIDVDEFIFKPDWVRSGKPNRGMIRSITKTNPKVGQVSIGCLDFGPSGQLAHPCGGVTQGYTCRRRAEERHKSLVRPEAVATTLMNSIHHFDLGSGWKTRRLEQREAVVNHYKYQAWEEFRVKFRRRVSAYVVDWREPTNFGSRDRTLGLGFEPVEPNNWAERFCEVNDTRVKDVTQRWFGKLEPRGGHRMAWE</sequence>
<evidence type="ECO:0000256" key="7">
    <source>
        <dbReference type="ARBA" id="ARBA00023136"/>
    </source>
</evidence>
<reference evidence="10 11" key="1">
    <citation type="journal article" date="2017" name="Nature">
        <title>The Apostasia genome and the evolution of orchids.</title>
        <authorList>
            <person name="Zhang G.Q."/>
            <person name="Liu K.W."/>
            <person name="Li Z."/>
            <person name="Lohaus R."/>
            <person name="Hsiao Y.Y."/>
            <person name="Niu S.C."/>
            <person name="Wang J.Y."/>
            <person name="Lin Y.C."/>
            <person name="Xu Q."/>
            <person name="Chen L.J."/>
            <person name="Yoshida K."/>
            <person name="Fujiwara S."/>
            <person name="Wang Z.W."/>
            <person name="Zhang Y.Q."/>
            <person name="Mitsuda N."/>
            <person name="Wang M."/>
            <person name="Liu G.H."/>
            <person name="Pecoraro L."/>
            <person name="Huang H.X."/>
            <person name="Xiao X.J."/>
            <person name="Lin M."/>
            <person name="Wu X.Y."/>
            <person name="Wu W.L."/>
            <person name="Chen Y.Y."/>
            <person name="Chang S.B."/>
            <person name="Sakamoto S."/>
            <person name="Ohme-Takagi M."/>
            <person name="Yagi M."/>
            <person name="Zeng S.J."/>
            <person name="Shen C.Y."/>
            <person name="Yeh C.M."/>
            <person name="Luo Y.B."/>
            <person name="Tsai W.C."/>
            <person name="Van de Peer Y."/>
            <person name="Liu Z.J."/>
        </authorList>
    </citation>
    <scope>NUCLEOTIDE SEQUENCE [LARGE SCALE GENOMIC DNA]</scope>
    <source>
        <strain evidence="11">cv. Shenzhen</strain>
        <tissue evidence="10">Stem</tissue>
    </source>
</reference>
<evidence type="ECO:0000256" key="9">
    <source>
        <dbReference type="SAM" id="MobiDB-lite"/>
    </source>
</evidence>
<evidence type="ECO:0000256" key="5">
    <source>
        <dbReference type="ARBA" id="ARBA00022692"/>
    </source>
</evidence>
<keyword evidence="11" id="KW-1185">Reference proteome</keyword>
<keyword evidence="3 8" id="KW-0328">Glycosyltransferase</keyword>
<evidence type="ECO:0000313" key="11">
    <source>
        <dbReference type="Proteomes" id="UP000236161"/>
    </source>
</evidence>
<keyword evidence="5 8" id="KW-0812">Transmembrane</keyword>
<keyword evidence="6 8" id="KW-1133">Transmembrane helix</keyword>
<dbReference type="PANTHER" id="PTHR21461">
    <property type="entry name" value="GLYCOSYLTRANSFERASE FAMILY 92 PROTEIN"/>
    <property type="match status" value="1"/>
</dbReference>
<keyword evidence="7 8" id="KW-0472">Membrane</keyword>
<evidence type="ECO:0000256" key="2">
    <source>
        <dbReference type="ARBA" id="ARBA00007647"/>
    </source>
</evidence>
<dbReference type="InterPro" id="IPR029044">
    <property type="entry name" value="Nucleotide-diphossugar_trans"/>
</dbReference>
<comment type="subcellular location">
    <subcellularLocation>
        <location evidence="1">Membrane</location>
        <topology evidence="1">Single-pass membrane protein</topology>
    </subcellularLocation>
</comment>
<dbReference type="EC" id="2.4.1.-" evidence="8"/>
<dbReference type="InterPro" id="IPR008166">
    <property type="entry name" value="Glyco_transf_92"/>
</dbReference>
<dbReference type="CDD" id="cd00761">
    <property type="entry name" value="Glyco_tranf_GTA_type"/>
    <property type="match status" value="1"/>
</dbReference>
<dbReference type="GO" id="GO:0016020">
    <property type="term" value="C:membrane"/>
    <property type="evidence" value="ECO:0007669"/>
    <property type="project" value="UniProtKB-SubCell"/>
</dbReference>
<evidence type="ECO:0000256" key="1">
    <source>
        <dbReference type="ARBA" id="ARBA00004167"/>
    </source>
</evidence>
<evidence type="ECO:0000256" key="6">
    <source>
        <dbReference type="ARBA" id="ARBA00022989"/>
    </source>
</evidence>
<dbReference type="Proteomes" id="UP000236161">
    <property type="component" value="Unassembled WGS sequence"/>
</dbReference>
<name>A0A2H9ZWX2_9ASPA</name>
<dbReference type="PANTHER" id="PTHR21461:SF69">
    <property type="entry name" value="GLYCOSYLTRANSFERASE FAMILY 92 PROTEIN"/>
    <property type="match status" value="1"/>
</dbReference>
<evidence type="ECO:0000256" key="3">
    <source>
        <dbReference type="ARBA" id="ARBA00022676"/>
    </source>
</evidence>
<comment type="similarity">
    <text evidence="2 8">Belongs to the glycosyltransferase 92 family.</text>
</comment>
<dbReference type="SUPFAM" id="SSF53448">
    <property type="entry name" value="Nucleotide-diphospho-sugar transferases"/>
    <property type="match status" value="1"/>
</dbReference>
<dbReference type="GO" id="GO:0005737">
    <property type="term" value="C:cytoplasm"/>
    <property type="evidence" value="ECO:0007669"/>
    <property type="project" value="TreeGrafter"/>
</dbReference>
<dbReference type="GO" id="GO:0016757">
    <property type="term" value="F:glycosyltransferase activity"/>
    <property type="evidence" value="ECO:0007669"/>
    <property type="project" value="UniProtKB-UniRule"/>
</dbReference>
<gene>
    <name evidence="10" type="ORF">AXF42_Ash020213</name>
</gene>
<dbReference type="Pfam" id="PF01697">
    <property type="entry name" value="Glyco_transf_92"/>
    <property type="match status" value="1"/>
</dbReference>
<dbReference type="AlphaFoldDB" id="A0A2H9ZWX2"/>
<evidence type="ECO:0000256" key="8">
    <source>
        <dbReference type="RuleBase" id="RU366017"/>
    </source>
</evidence>
<evidence type="ECO:0000256" key="4">
    <source>
        <dbReference type="ARBA" id="ARBA00022679"/>
    </source>
</evidence>
<feature type="transmembrane region" description="Helical" evidence="8">
    <location>
        <begin position="52"/>
        <end position="72"/>
    </location>
</feature>
<proteinExistence type="inferred from homology"/>
<protein>
    <recommendedName>
        <fullName evidence="8">Glycosyltransferase family 92 protein</fullName>
        <ecNumber evidence="8">2.4.1.-</ecNumber>
    </recommendedName>
</protein>
<dbReference type="STRING" id="1088818.A0A2H9ZWX2"/>
<keyword evidence="4 8" id="KW-0808">Transferase</keyword>
<dbReference type="EMBL" id="KZ453086">
    <property type="protein sequence ID" value="PKA47810.1"/>
    <property type="molecule type" value="Genomic_DNA"/>
</dbReference>
<feature type="region of interest" description="Disordered" evidence="9">
    <location>
        <begin position="285"/>
        <end position="310"/>
    </location>
</feature>
<dbReference type="OrthoDB" id="2526284at2759"/>
<evidence type="ECO:0000313" key="10">
    <source>
        <dbReference type="EMBL" id="PKA47810.1"/>
    </source>
</evidence>
<organism evidence="10 11">
    <name type="scientific">Apostasia shenzhenica</name>
    <dbReference type="NCBI Taxonomy" id="1088818"/>
    <lineage>
        <taxon>Eukaryota</taxon>
        <taxon>Viridiplantae</taxon>
        <taxon>Streptophyta</taxon>
        <taxon>Embryophyta</taxon>
        <taxon>Tracheophyta</taxon>
        <taxon>Spermatophyta</taxon>
        <taxon>Magnoliopsida</taxon>
        <taxon>Liliopsida</taxon>
        <taxon>Asparagales</taxon>
        <taxon>Orchidaceae</taxon>
        <taxon>Apostasioideae</taxon>
        <taxon>Apostasia</taxon>
    </lineage>
</organism>